<feature type="region of interest" description="Disordered" evidence="1">
    <location>
        <begin position="1"/>
        <end position="27"/>
    </location>
</feature>
<dbReference type="GO" id="GO:0008832">
    <property type="term" value="F:dGTPase activity"/>
    <property type="evidence" value="ECO:0007669"/>
    <property type="project" value="TreeGrafter"/>
</dbReference>
<sequence>MLANRKRPGGSPDSGQYSDSNSEDDDGWVKEVSSKDIAVADVIHKDLRFPWPLPLLLSNRWFQRLRKIKTVGVAQKVFRDAKDDLFCLSMGRYHITNEFLGHILSVYPNRISNQERFCVGLAALCLDLGAAPDEYLRWKEGTDFDVREQSLKIFEAKILRDFSIRDALKNTYMYNTVDTQKEDFERYVSLVKALISGAPALTVVEAEKAFLFDIVQNPKSLFDLDTVERLLRTSRFCRTPIDLDSAMFKKLINVGGSPKLFVEEDGPHEGLTRFSIRKESSYLESFLENAIHKINKTITYHKTVVAIREMCIEALEHASDCPLVPGFDVSLGDIHHDLEAFYYLNDSVYELISECDSPSARLKHAKGLISRIERDLWKQAINEAIPSNRVLSTEMATETVIRLSGYALDKEDFHIASYNIMPKNRAETLRLYYKDSMVPPSTISTRNNHFYNIYCKRQDRKKKELIVQAFKEFEMENLNSPEKPVARPSRGVPEGSKAKRNLMKEEDF</sequence>
<evidence type="ECO:0000256" key="1">
    <source>
        <dbReference type="SAM" id="MobiDB-lite"/>
    </source>
</evidence>
<gene>
    <name evidence="2" type="ORF">QR680_018084</name>
</gene>
<dbReference type="AlphaFoldDB" id="A0AA39HGV7"/>
<accession>A0AA39HGV7</accession>
<dbReference type="GO" id="GO:0005634">
    <property type="term" value="C:nucleus"/>
    <property type="evidence" value="ECO:0007669"/>
    <property type="project" value="TreeGrafter"/>
</dbReference>
<dbReference type="Gene3D" id="1.10.3210.10">
    <property type="entry name" value="Hypothetical protein af1432"/>
    <property type="match status" value="1"/>
</dbReference>
<organism evidence="2 3">
    <name type="scientific">Steinernema hermaphroditum</name>
    <dbReference type="NCBI Taxonomy" id="289476"/>
    <lineage>
        <taxon>Eukaryota</taxon>
        <taxon>Metazoa</taxon>
        <taxon>Ecdysozoa</taxon>
        <taxon>Nematoda</taxon>
        <taxon>Chromadorea</taxon>
        <taxon>Rhabditida</taxon>
        <taxon>Tylenchina</taxon>
        <taxon>Panagrolaimomorpha</taxon>
        <taxon>Strongyloidoidea</taxon>
        <taxon>Steinernematidae</taxon>
        <taxon>Steinernema</taxon>
    </lineage>
</organism>
<dbReference type="InterPro" id="IPR050135">
    <property type="entry name" value="dGTPase-like"/>
</dbReference>
<proteinExistence type="predicted"/>
<feature type="region of interest" description="Disordered" evidence="1">
    <location>
        <begin position="478"/>
        <end position="508"/>
    </location>
</feature>
<evidence type="ECO:0000313" key="2">
    <source>
        <dbReference type="EMBL" id="KAK0405610.1"/>
    </source>
</evidence>
<evidence type="ECO:0000313" key="3">
    <source>
        <dbReference type="Proteomes" id="UP001175271"/>
    </source>
</evidence>
<dbReference type="PANTHER" id="PTHR11373">
    <property type="entry name" value="DEOXYNUCLEOSIDE TRIPHOSPHATE TRIPHOSPHOHYDROLASE"/>
    <property type="match status" value="1"/>
</dbReference>
<keyword evidence="3" id="KW-1185">Reference proteome</keyword>
<comment type="caution">
    <text evidence="2">The sequence shown here is derived from an EMBL/GenBank/DDBJ whole genome shotgun (WGS) entry which is preliminary data.</text>
</comment>
<protein>
    <submittedName>
        <fullName evidence="2">Uncharacterized protein</fullName>
    </submittedName>
</protein>
<dbReference type="SUPFAM" id="SSF109604">
    <property type="entry name" value="HD-domain/PDEase-like"/>
    <property type="match status" value="1"/>
</dbReference>
<dbReference type="GO" id="GO:0006203">
    <property type="term" value="P:dGTP catabolic process"/>
    <property type="evidence" value="ECO:0007669"/>
    <property type="project" value="TreeGrafter"/>
</dbReference>
<dbReference type="PANTHER" id="PTHR11373:SF4">
    <property type="entry name" value="DEOXYNUCLEOSIDE TRIPHOSPHATE TRIPHOSPHOHYDROLASE SAMHD1"/>
    <property type="match status" value="1"/>
</dbReference>
<dbReference type="Proteomes" id="UP001175271">
    <property type="component" value="Unassembled WGS sequence"/>
</dbReference>
<name>A0AA39HGV7_9BILA</name>
<reference evidence="2" key="1">
    <citation type="submission" date="2023-06" db="EMBL/GenBank/DDBJ databases">
        <title>Genomic analysis of the entomopathogenic nematode Steinernema hermaphroditum.</title>
        <authorList>
            <person name="Schwarz E.M."/>
            <person name="Heppert J.K."/>
            <person name="Baniya A."/>
            <person name="Schwartz H.T."/>
            <person name="Tan C.-H."/>
            <person name="Antoshechkin I."/>
            <person name="Sternberg P.W."/>
            <person name="Goodrich-Blair H."/>
            <person name="Dillman A.R."/>
        </authorList>
    </citation>
    <scope>NUCLEOTIDE SEQUENCE</scope>
    <source>
        <strain evidence="2">PS9179</strain>
        <tissue evidence="2">Whole animal</tissue>
    </source>
</reference>
<dbReference type="EMBL" id="JAUCMV010000004">
    <property type="protein sequence ID" value="KAK0405610.1"/>
    <property type="molecule type" value="Genomic_DNA"/>
</dbReference>